<dbReference type="AlphaFoldDB" id="A0AAQ3SJI8"/>
<proteinExistence type="predicted"/>
<dbReference type="Proteomes" id="UP001341281">
    <property type="component" value="Chromosome 01"/>
</dbReference>
<protein>
    <submittedName>
        <fullName evidence="2">Uncharacterized protein</fullName>
    </submittedName>
</protein>
<keyword evidence="3" id="KW-1185">Reference proteome</keyword>
<evidence type="ECO:0000313" key="3">
    <source>
        <dbReference type="Proteomes" id="UP001341281"/>
    </source>
</evidence>
<reference evidence="2 3" key="1">
    <citation type="submission" date="2024-02" db="EMBL/GenBank/DDBJ databases">
        <title>High-quality chromosome-scale genome assembly of Pensacola bahiagrass (Paspalum notatum Flugge var. saurae).</title>
        <authorList>
            <person name="Vega J.M."/>
            <person name="Podio M."/>
            <person name="Orjuela J."/>
            <person name="Siena L.A."/>
            <person name="Pessino S.C."/>
            <person name="Combes M.C."/>
            <person name="Mariac C."/>
            <person name="Albertini E."/>
            <person name="Pupilli F."/>
            <person name="Ortiz J.P.A."/>
            <person name="Leblanc O."/>
        </authorList>
    </citation>
    <scope>NUCLEOTIDE SEQUENCE [LARGE SCALE GENOMIC DNA]</scope>
    <source>
        <strain evidence="2">R1</strain>
        <tissue evidence="2">Leaf</tissue>
    </source>
</reference>
<evidence type="ECO:0000256" key="1">
    <source>
        <dbReference type="SAM" id="MobiDB-lite"/>
    </source>
</evidence>
<organism evidence="2 3">
    <name type="scientific">Paspalum notatum var. saurae</name>
    <dbReference type="NCBI Taxonomy" id="547442"/>
    <lineage>
        <taxon>Eukaryota</taxon>
        <taxon>Viridiplantae</taxon>
        <taxon>Streptophyta</taxon>
        <taxon>Embryophyta</taxon>
        <taxon>Tracheophyta</taxon>
        <taxon>Spermatophyta</taxon>
        <taxon>Magnoliopsida</taxon>
        <taxon>Liliopsida</taxon>
        <taxon>Poales</taxon>
        <taxon>Poaceae</taxon>
        <taxon>PACMAD clade</taxon>
        <taxon>Panicoideae</taxon>
        <taxon>Andropogonodae</taxon>
        <taxon>Paspaleae</taxon>
        <taxon>Paspalinae</taxon>
        <taxon>Paspalum</taxon>
    </lineage>
</organism>
<feature type="non-terminal residue" evidence="2">
    <location>
        <position position="1"/>
    </location>
</feature>
<feature type="region of interest" description="Disordered" evidence="1">
    <location>
        <begin position="56"/>
        <end position="102"/>
    </location>
</feature>
<feature type="compositionally biased region" description="Polar residues" evidence="1">
    <location>
        <begin position="87"/>
        <end position="102"/>
    </location>
</feature>
<accession>A0AAQ3SJI8</accession>
<evidence type="ECO:0000313" key="2">
    <source>
        <dbReference type="EMBL" id="WVZ50928.1"/>
    </source>
</evidence>
<name>A0AAQ3SJI8_PASNO</name>
<feature type="compositionally biased region" description="Gly residues" evidence="1">
    <location>
        <begin position="59"/>
        <end position="71"/>
    </location>
</feature>
<sequence>MGFCTPVCLTTGHSLFPSIFHPPHAPTSPPPVLASLVLVLATRQAAIVGADILRRRVEGGGNNGPGAGKCSGVGPRLRGNAARARKTMQQGGSNTWQAKEGK</sequence>
<dbReference type="EMBL" id="CP144745">
    <property type="protein sequence ID" value="WVZ50928.1"/>
    <property type="molecule type" value="Genomic_DNA"/>
</dbReference>
<gene>
    <name evidence="2" type="ORF">U9M48_002133</name>
</gene>